<gene>
    <name evidence="1" type="ORF">CLODIP_2_CD13072</name>
</gene>
<keyword evidence="2" id="KW-1185">Reference proteome</keyword>
<evidence type="ECO:0000313" key="2">
    <source>
        <dbReference type="Proteomes" id="UP000494165"/>
    </source>
</evidence>
<organism evidence="1 2">
    <name type="scientific">Cloeon dipterum</name>
    <dbReference type="NCBI Taxonomy" id="197152"/>
    <lineage>
        <taxon>Eukaryota</taxon>
        <taxon>Metazoa</taxon>
        <taxon>Ecdysozoa</taxon>
        <taxon>Arthropoda</taxon>
        <taxon>Hexapoda</taxon>
        <taxon>Insecta</taxon>
        <taxon>Pterygota</taxon>
        <taxon>Palaeoptera</taxon>
        <taxon>Ephemeroptera</taxon>
        <taxon>Pisciforma</taxon>
        <taxon>Baetidae</taxon>
        <taxon>Cloeon</taxon>
    </lineage>
</organism>
<dbReference type="InterPro" id="IPR032675">
    <property type="entry name" value="LRR_dom_sf"/>
</dbReference>
<comment type="caution">
    <text evidence="1">The sequence shown here is derived from an EMBL/GenBank/DDBJ whole genome shotgun (WGS) entry which is preliminary data.</text>
</comment>
<dbReference type="EMBL" id="CADEPI010000107">
    <property type="protein sequence ID" value="CAB3375038.1"/>
    <property type="molecule type" value="Genomic_DNA"/>
</dbReference>
<dbReference type="Gene3D" id="3.80.10.10">
    <property type="entry name" value="Ribonuclease Inhibitor"/>
    <property type="match status" value="1"/>
</dbReference>
<reference evidence="1 2" key="1">
    <citation type="submission" date="2020-04" db="EMBL/GenBank/DDBJ databases">
        <authorList>
            <person name="Alioto T."/>
            <person name="Alioto T."/>
            <person name="Gomez Garrido J."/>
        </authorList>
    </citation>
    <scope>NUCLEOTIDE SEQUENCE [LARGE SCALE GENOMIC DNA]</scope>
</reference>
<dbReference type="SUPFAM" id="SSF52047">
    <property type="entry name" value="RNI-like"/>
    <property type="match status" value="1"/>
</dbReference>
<accession>A0A8S1D591</accession>
<protein>
    <submittedName>
        <fullName evidence="1">Uncharacterized protein</fullName>
    </submittedName>
</protein>
<proteinExistence type="predicted"/>
<dbReference type="AlphaFoldDB" id="A0A8S1D591"/>
<evidence type="ECO:0000313" key="1">
    <source>
        <dbReference type="EMBL" id="CAB3375038.1"/>
    </source>
</evidence>
<dbReference type="Proteomes" id="UP000494165">
    <property type="component" value="Unassembled WGS sequence"/>
</dbReference>
<sequence>MVMDENGLPPPVPRELYLQEYHGFLASSAGSDLSYENFMKFIRALVKYMASSKTVEILSSYFDKNVITSINLEDFSSLYPSEPDFLLGVLHNLNHADTANAEKFPRVTSLSLNWKKVDNFFNCVNWVSLEKFTKLIHVQNYDLNPNHIATFCFKFGAILESLHFGYTTKNRFKINMLVIKDDCPKLKKLEIVGTGVDDRYSLESFASLLDLRITFQTNVRKEVKLSKLLAAPNLKIVKLSDFRASNFSIPTKFKMSGNDSNHEVERSPALRSLQDSAINTIVKNIGGYRDLITKIIAPPMRKILFDEAMKRIKEIGADQVLAALPFLDQQRSTEIFSTKDFATIFRLKGVRGGFSEGCVSIEEFLQHLVVYVPNLQQLNIEDPRMSDSFYDMYMFKEAQLEPLATDLLLQLENLTHVSIIDVYIQFSGFVNVCRESPNLHSIEANNVLVDKESNSIKTSLKTLESKFDHQEYNALNYPRIIGITLKKAKADKPYRQAKVSLSNDLDDIFPSLTQLEIWTLRDKDLGVDDIQRKRNHLLGILRRVGGTLNTLILEYIRPEWNLTFKQIFEHCSDLETLDLRHSNVSDDEPIASFGQLKNFKWLETFDEEGTIRLDRVFSAPLLKNIDIFAFKFNLDDKVSLLKRIRNRKIFTQLTYFSILGLKEYNEEDLDDLASELRSRGVEVYRTEMDSSDDDLWIDQLMQEGHALH</sequence>
<name>A0A8S1D591_9INSE</name>